<dbReference type="RefSeq" id="XP_065672156.1">
    <property type="nucleotide sequence ID" value="XM_065816084.1"/>
</dbReference>
<accession>A0ABM4DCP3</accession>
<protein>
    <submittedName>
        <fullName evidence="2">Uncharacterized protein LOC136089981</fullName>
    </submittedName>
</protein>
<dbReference type="GeneID" id="136089981"/>
<keyword evidence="1" id="KW-1185">Reference proteome</keyword>
<proteinExistence type="predicted"/>
<evidence type="ECO:0000313" key="2">
    <source>
        <dbReference type="RefSeq" id="XP_065672156.1"/>
    </source>
</evidence>
<gene>
    <name evidence="2" type="primary">LOC136089981</name>
</gene>
<evidence type="ECO:0000313" key="1">
    <source>
        <dbReference type="Proteomes" id="UP001652625"/>
    </source>
</evidence>
<sequence>MWLKDCKHRVVLGEHVSEWEKVTSGVFRCSVLRPLLFILFINDLPDSIVNKILLYADDCKIIGIIKSASDITTLQADIDNALTWSSTWLIHFNIDKCKVMHAGCPKKRLSHEYSMETADGMRHTIATTAIESDLGILISNDLKVRAQVEKAASTANRVLGRLKNAFRSRNLALWRTLYITYIRPHL</sequence>
<dbReference type="PANTHER" id="PTHR33332">
    <property type="entry name" value="REVERSE TRANSCRIPTASE DOMAIN-CONTAINING PROTEIN"/>
    <property type="match status" value="1"/>
</dbReference>
<reference evidence="2" key="1">
    <citation type="submission" date="2025-08" db="UniProtKB">
        <authorList>
            <consortium name="RefSeq"/>
        </authorList>
    </citation>
    <scope>IDENTIFICATION</scope>
</reference>
<dbReference type="Proteomes" id="UP001652625">
    <property type="component" value="Chromosome 13"/>
</dbReference>
<name>A0ABM4DCP3_HYDVU</name>
<organism evidence="1 2">
    <name type="scientific">Hydra vulgaris</name>
    <name type="common">Hydra</name>
    <name type="synonym">Hydra attenuata</name>
    <dbReference type="NCBI Taxonomy" id="6087"/>
    <lineage>
        <taxon>Eukaryota</taxon>
        <taxon>Metazoa</taxon>
        <taxon>Cnidaria</taxon>
        <taxon>Hydrozoa</taxon>
        <taxon>Hydroidolina</taxon>
        <taxon>Anthoathecata</taxon>
        <taxon>Aplanulata</taxon>
        <taxon>Hydridae</taxon>
        <taxon>Hydra</taxon>
    </lineage>
</organism>